<comment type="caution">
    <text evidence="6">The sequence shown here is derived from an EMBL/GenBank/DDBJ whole genome shotgun (WGS) entry which is preliminary data.</text>
</comment>
<evidence type="ECO:0000256" key="4">
    <source>
        <dbReference type="PROSITE-ProRule" id="PRU00335"/>
    </source>
</evidence>
<dbReference type="RefSeq" id="WP_345508205.1">
    <property type="nucleotide sequence ID" value="NZ_BAABIW010000018.1"/>
</dbReference>
<dbReference type="PANTHER" id="PTHR47506:SF1">
    <property type="entry name" value="HTH-TYPE TRANSCRIPTIONAL REGULATOR YJDC"/>
    <property type="match status" value="1"/>
</dbReference>
<evidence type="ECO:0000256" key="1">
    <source>
        <dbReference type="ARBA" id="ARBA00023015"/>
    </source>
</evidence>
<keyword evidence="7" id="KW-1185">Reference proteome</keyword>
<dbReference type="EMBL" id="BAABIW010000018">
    <property type="protein sequence ID" value="GAA5031085.1"/>
    <property type="molecule type" value="Genomic_DNA"/>
</dbReference>
<feature type="DNA-binding region" description="H-T-H motif" evidence="4">
    <location>
        <begin position="28"/>
        <end position="47"/>
    </location>
</feature>
<evidence type="ECO:0000259" key="5">
    <source>
        <dbReference type="PROSITE" id="PS50977"/>
    </source>
</evidence>
<proteinExistence type="predicted"/>
<dbReference type="PANTHER" id="PTHR47506">
    <property type="entry name" value="TRANSCRIPTIONAL REGULATORY PROTEIN"/>
    <property type="match status" value="1"/>
</dbReference>
<dbReference type="Gene3D" id="1.10.357.10">
    <property type="entry name" value="Tetracycline Repressor, domain 2"/>
    <property type="match status" value="1"/>
</dbReference>
<dbReference type="SUPFAM" id="SSF48498">
    <property type="entry name" value="Tetracyclin repressor-like, C-terminal domain"/>
    <property type="match status" value="1"/>
</dbReference>
<evidence type="ECO:0000313" key="7">
    <source>
        <dbReference type="Proteomes" id="UP001500427"/>
    </source>
</evidence>
<dbReference type="InterPro" id="IPR036271">
    <property type="entry name" value="Tet_transcr_reg_TetR-rel_C_sf"/>
</dbReference>
<dbReference type="PROSITE" id="PS50977">
    <property type="entry name" value="HTH_TETR_2"/>
    <property type="match status" value="1"/>
</dbReference>
<keyword evidence="2 4" id="KW-0238">DNA-binding</keyword>
<evidence type="ECO:0000256" key="2">
    <source>
        <dbReference type="ARBA" id="ARBA00023125"/>
    </source>
</evidence>
<name>A0ABP9JG47_9MICO</name>
<keyword evidence="3" id="KW-0804">Transcription</keyword>
<evidence type="ECO:0000256" key="3">
    <source>
        <dbReference type="ARBA" id="ARBA00023163"/>
    </source>
</evidence>
<protein>
    <submittedName>
        <fullName evidence="6">TetR/AcrR family transcriptional regulator</fullName>
    </submittedName>
</protein>
<reference evidence="7" key="1">
    <citation type="journal article" date="2019" name="Int. J. Syst. Evol. Microbiol.">
        <title>The Global Catalogue of Microorganisms (GCM) 10K type strain sequencing project: providing services to taxonomists for standard genome sequencing and annotation.</title>
        <authorList>
            <consortium name="The Broad Institute Genomics Platform"/>
            <consortium name="The Broad Institute Genome Sequencing Center for Infectious Disease"/>
            <person name="Wu L."/>
            <person name="Ma J."/>
        </authorList>
    </citation>
    <scope>NUCLEOTIDE SEQUENCE [LARGE SCALE GENOMIC DNA]</scope>
    <source>
        <strain evidence="7">JCM 17687</strain>
    </source>
</reference>
<organism evidence="6 7">
    <name type="scientific">Terrabacter aeriphilus</name>
    <dbReference type="NCBI Taxonomy" id="515662"/>
    <lineage>
        <taxon>Bacteria</taxon>
        <taxon>Bacillati</taxon>
        <taxon>Actinomycetota</taxon>
        <taxon>Actinomycetes</taxon>
        <taxon>Micrococcales</taxon>
        <taxon>Intrasporangiaceae</taxon>
        <taxon>Terrabacter</taxon>
    </lineage>
</organism>
<dbReference type="InterPro" id="IPR009057">
    <property type="entry name" value="Homeodomain-like_sf"/>
</dbReference>
<evidence type="ECO:0000313" key="6">
    <source>
        <dbReference type="EMBL" id="GAA5031085.1"/>
    </source>
</evidence>
<gene>
    <name evidence="6" type="ORF">GCM10023258_28930</name>
</gene>
<feature type="domain" description="HTH tetR-type" evidence="5">
    <location>
        <begin position="5"/>
        <end position="65"/>
    </location>
</feature>
<dbReference type="InterPro" id="IPR001647">
    <property type="entry name" value="HTH_TetR"/>
</dbReference>
<sequence>MSKPGSARQRLLSAAAECFYAQGVAATGIDTITATAGVAKMSLYNNFASKDELVLAYLQERHAEWLGLYEARLAASDGTGRAGVAAVFDAYADHANAAYVHGFRGCGLLNAAAELPSGAPGREQVRQHKEQVQQLLAGHLANVAGLTANQVENLALQLSFALEGAMSRAGLEGRSDLLVRAKILALQLVDQAANAADTSQASA</sequence>
<accession>A0ABP9JG47</accession>
<keyword evidence="1" id="KW-0805">Transcription regulation</keyword>
<dbReference type="SUPFAM" id="SSF46689">
    <property type="entry name" value="Homeodomain-like"/>
    <property type="match status" value="1"/>
</dbReference>
<dbReference type="Proteomes" id="UP001500427">
    <property type="component" value="Unassembled WGS sequence"/>
</dbReference>
<dbReference type="PRINTS" id="PR00455">
    <property type="entry name" value="HTHTETR"/>
</dbReference>
<dbReference type="Pfam" id="PF00440">
    <property type="entry name" value="TetR_N"/>
    <property type="match status" value="1"/>
</dbReference>